<protein>
    <submittedName>
        <fullName evidence="2">EAL domain-containing protein</fullName>
    </submittedName>
</protein>
<sequence length="242" mass="27426">MPIREISEDFSIDDIVPYFQPIVDLNSQGVWRYECLARLITHNDKTFLPSEFLYLIEREQHVKTLAASMFLQSASYFHDLNIPWNINISAQDLHNESLIHSLIAELADYPNPRRASIEVSASTALENPKQLRAFIDKGMHSGLGVFIDNVGSCPGNIKALMNLPVRGIKIAGGLIRHYQQQDAVREYVDHLLMLCEHQGIAVIAEHIENEELLNDVKRLPIKYAQGYVFSPPVAHVANAYQH</sequence>
<dbReference type="AlphaFoldDB" id="A0A6L9MSE0"/>
<dbReference type="SUPFAM" id="SSF141868">
    <property type="entry name" value="EAL domain-like"/>
    <property type="match status" value="1"/>
</dbReference>
<dbReference type="CDD" id="cd01948">
    <property type="entry name" value="EAL"/>
    <property type="match status" value="1"/>
</dbReference>
<reference evidence="2 3" key="1">
    <citation type="submission" date="2020-01" db="EMBL/GenBank/DDBJ databases">
        <title>Genomes of bacteria type strains.</title>
        <authorList>
            <person name="Chen J."/>
            <person name="Zhu S."/>
            <person name="Yang J."/>
        </authorList>
    </citation>
    <scope>NUCLEOTIDE SEQUENCE [LARGE SCALE GENOMIC DNA]</scope>
    <source>
        <strain evidence="2 3">LMG 22958</strain>
    </source>
</reference>
<dbReference type="GO" id="GO:0071111">
    <property type="term" value="F:cyclic-guanylate-specific phosphodiesterase activity"/>
    <property type="evidence" value="ECO:0007669"/>
    <property type="project" value="InterPro"/>
</dbReference>
<dbReference type="InterPro" id="IPR035919">
    <property type="entry name" value="EAL_sf"/>
</dbReference>
<feature type="domain" description="EAL" evidence="1">
    <location>
        <begin position="1"/>
        <end position="242"/>
    </location>
</feature>
<dbReference type="RefSeq" id="WP_163110835.1">
    <property type="nucleotide sequence ID" value="NZ_JAAAWP010000003.1"/>
</dbReference>
<organism evidence="2 3">
    <name type="scientific">Alteromonas hispanica</name>
    <dbReference type="NCBI Taxonomy" id="315421"/>
    <lineage>
        <taxon>Bacteria</taxon>
        <taxon>Pseudomonadati</taxon>
        <taxon>Pseudomonadota</taxon>
        <taxon>Gammaproteobacteria</taxon>
        <taxon>Alteromonadales</taxon>
        <taxon>Alteromonadaceae</taxon>
        <taxon>Alteromonas/Salinimonas group</taxon>
        <taxon>Alteromonas</taxon>
    </lineage>
</organism>
<evidence type="ECO:0000313" key="3">
    <source>
        <dbReference type="Proteomes" id="UP000478837"/>
    </source>
</evidence>
<dbReference type="SMART" id="SM00052">
    <property type="entry name" value="EAL"/>
    <property type="match status" value="1"/>
</dbReference>
<dbReference type="InterPro" id="IPR050706">
    <property type="entry name" value="Cyclic-di-GMP_PDE-like"/>
</dbReference>
<gene>
    <name evidence="2" type="ORF">GTW09_05910</name>
</gene>
<name>A0A6L9MSE0_9ALTE</name>
<dbReference type="Gene3D" id="3.20.20.450">
    <property type="entry name" value="EAL domain"/>
    <property type="match status" value="1"/>
</dbReference>
<dbReference type="Pfam" id="PF00563">
    <property type="entry name" value="EAL"/>
    <property type="match status" value="1"/>
</dbReference>
<keyword evidence="3" id="KW-1185">Reference proteome</keyword>
<proteinExistence type="predicted"/>
<dbReference type="EMBL" id="JAAAWP010000003">
    <property type="protein sequence ID" value="NDW21047.1"/>
    <property type="molecule type" value="Genomic_DNA"/>
</dbReference>
<evidence type="ECO:0000259" key="1">
    <source>
        <dbReference type="PROSITE" id="PS50883"/>
    </source>
</evidence>
<accession>A0A6L9MSE0</accession>
<dbReference type="Proteomes" id="UP000478837">
    <property type="component" value="Unassembled WGS sequence"/>
</dbReference>
<dbReference type="PROSITE" id="PS50883">
    <property type="entry name" value="EAL"/>
    <property type="match status" value="1"/>
</dbReference>
<comment type="caution">
    <text evidence="2">The sequence shown here is derived from an EMBL/GenBank/DDBJ whole genome shotgun (WGS) entry which is preliminary data.</text>
</comment>
<dbReference type="PANTHER" id="PTHR33121">
    <property type="entry name" value="CYCLIC DI-GMP PHOSPHODIESTERASE PDEF"/>
    <property type="match status" value="1"/>
</dbReference>
<dbReference type="InterPro" id="IPR001633">
    <property type="entry name" value="EAL_dom"/>
</dbReference>
<evidence type="ECO:0000313" key="2">
    <source>
        <dbReference type="EMBL" id="NDW21047.1"/>
    </source>
</evidence>
<dbReference type="PANTHER" id="PTHR33121:SF79">
    <property type="entry name" value="CYCLIC DI-GMP PHOSPHODIESTERASE PDED-RELATED"/>
    <property type="match status" value="1"/>
</dbReference>